<dbReference type="VEuPathDB" id="FungiDB:ACLA_055390"/>
<dbReference type="Proteomes" id="UP000006701">
    <property type="component" value="Unassembled WGS sequence"/>
</dbReference>
<accession>A1C9G7</accession>
<feature type="compositionally biased region" description="Basic and acidic residues" evidence="4">
    <location>
        <begin position="150"/>
        <end position="164"/>
    </location>
</feature>
<dbReference type="RefSeq" id="XP_001274917.1">
    <property type="nucleotide sequence ID" value="XM_001274916.1"/>
</dbReference>
<dbReference type="InterPro" id="IPR016039">
    <property type="entry name" value="Thiolase-like"/>
</dbReference>
<dbReference type="GeneID" id="4707216"/>
<dbReference type="KEGG" id="act:ACLA_055390"/>
<dbReference type="EMBL" id="DS027048">
    <property type="protein sequence ID" value="EAW13491.1"/>
    <property type="molecule type" value="Genomic_DNA"/>
</dbReference>
<gene>
    <name evidence="6" type="ORF">ACLA_055390</name>
</gene>
<keyword evidence="3" id="KW-0808">Transferase</keyword>
<dbReference type="SUPFAM" id="SSF53901">
    <property type="entry name" value="Thiolase-like"/>
    <property type="match status" value="1"/>
</dbReference>
<dbReference type="GO" id="GO:0006633">
    <property type="term" value="P:fatty acid biosynthetic process"/>
    <property type="evidence" value="ECO:0007669"/>
    <property type="project" value="TreeGrafter"/>
</dbReference>
<dbReference type="GO" id="GO:0004312">
    <property type="term" value="F:fatty acid synthase activity"/>
    <property type="evidence" value="ECO:0007669"/>
    <property type="project" value="TreeGrafter"/>
</dbReference>
<dbReference type="OrthoDB" id="329835at2759"/>
<dbReference type="AlphaFoldDB" id="A1C9G7"/>
<evidence type="ECO:0000259" key="5">
    <source>
        <dbReference type="Pfam" id="PF02801"/>
    </source>
</evidence>
<sequence length="229" mass="24642">MGDLCAMWDVAVGPNKTVIGHTEDTAGLASLIGTALALRNQTMLLNLHFQNLCPKVALYFDHLEISTARKLWLVAEGQVRRASVNSFGFGGRGGGGATPTAFWRSPLPRTRQCPRIASSTPHWCPQSLQRNPCGCLLVVKDAVEQEAAWVKKDEKESTDGETKKSSSLPSLTANSGSGSPLLTPGASDLESVGTVPPVQECFTGSKEDMVGVRVEEHGFFQWTFSQPRG</sequence>
<dbReference type="InterPro" id="IPR014031">
    <property type="entry name" value="Ketoacyl_synth_C"/>
</dbReference>
<dbReference type="PANTHER" id="PTHR43775">
    <property type="entry name" value="FATTY ACID SYNTHASE"/>
    <property type="match status" value="1"/>
</dbReference>
<keyword evidence="1" id="KW-0596">Phosphopantetheine</keyword>
<dbReference type="Pfam" id="PF02801">
    <property type="entry name" value="Ketoacyl-synt_C"/>
    <property type="match status" value="1"/>
</dbReference>
<dbReference type="HOGENOM" id="CLU_1209557_0_0_1"/>
<feature type="region of interest" description="Disordered" evidence="4">
    <location>
        <begin position="150"/>
        <end position="201"/>
    </location>
</feature>
<evidence type="ECO:0000313" key="6">
    <source>
        <dbReference type="EMBL" id="EAW13491.1"/>
    </source>
</evidence>
<organism evidence="6 7">
    <name type="scientific">Aspergillus clavatus (strain ATCC 1007 / CBS 513.65 / DSM 816 / NCTC 3887 / NRRL 1 / QM 1276 / 107)</name>
    <dbReference type="NCBI Taxonomy" id="344612"/>
    <lineage>
        <taxon>Eukaryota</taxon>
        <taxon>Fungi</taxon>
        <taxon>Dikarya</taxon>
        <taxon>Ascomycota</taxon>
        <taxon>Pezizomycotina</taxon>
        <taxon>Eurotiomycetes</taxon>
        <taxon>Eurotiomycetidae</taxon>
        <taxon>Eurotiales</taxon>
        <taxon>Aspergillaceae</taxon>
        <taxon>Aspergillus</taxon>
        <taxon>Aspergillus subgen. Fumigati</taxon>
    </lineage>
</organism>
<dbReference type="InterPro" id="IPR050091">
    <property type="entry name" value="PKS_NRPS_Biosynth_Enz"/>
</dbReference>
<dbReference type="GO" id="GO:0044550">
    <property type="term" value="P:secondary metabolite biosynthetic process"/>
    <property type="evidence" value="ECO:0007669"/>
    <property type="project" value="TreeGrafter"/>
</dbReference>
<keyword evidence="7" id="KW-1185">Reference proteome</keyword>
<keyword evidence="2" id="KW-0597">Phosphoprotein</keyword>
<dbReference type="Gene3D" id="3.40.47.10">
    <property type="match status" value="1"/>
</dbReference>
<protein>
    <submittedName>
        <fullName evidence="6">PKS-like enzyme, putative</fullName>
    </submittedName>
</protein>
<feature type="compositionally biased region" description="Polar residues" evidence="4">
    <location>
        <begin position="165"/>
        <end position="180"/>
    </location>
</feature>
<evidence type="ECO:0000256" key="3">
    <source>
        <dbReference type="ARBA" id="ARBA00022679"/>
    </source>
</evidence>
<evidence type="ECO:0000256" key="4">
    <source>
        <dbReference type="SAM" id="MobiDB-lite"/>
    </source>
</evidence>
<evidence type="ECO:0000313" key="7">
    <source>
        <dbReference type="Proteomes" id="UP000006701"/>
    </source>
</evidence>
<evidence type="ECO:0000256" key="2">
    <source>
        <dbReference type="ARBA" id="ARBA00022553"/>
    </source>
</evidence>
<name>A1C9G7_ASPCL</name>
<feature type="domain" description="Beta-ketoacyl synthase C-terminal" evidence="5">
    <location>
        <begin position="10"/>
        <end position="49"/>
    </location>
</feature>
<dbReference type="STRING" id="344612.A1C9G7"/>
<reference evidence="6 7" key="1">
    <citation type="journal article" date="2008" name="PLoS Genet.">
        <title>Genomic islands in the pathogenic filamentous fungus Aspergillus fumigatus.</title>
        <authorList>
            <person name="Fedorova N.D."/>
            <person name="Khaldi N."/>
            <person name="Joardar V.S."/>
            <person name="Maiti R."/>
            <person name="Amedeo P."/>
            <person name="Anderson M.J."/>
            <person name="Crabtree J."/>
            <person name="Silva J.C."/>
            <person name="Badger J.H."/>
            <person name="Albarraq A."/>
            <person name="Angiuoli S."/>
            <person name="Bussey H."/>
            <person name="Bowyer P."/>
            <person name="Cotty P.J."/>
            <person name="Dyer P.S."/>
            <person name="Egan A."/>
            <person name="Galens K."/>
            <person name="Fraser-Liggett C.M."/>
            <person name="Haas B.J."/>
            <person name="Inman J.M."/>
            <person name="Kent R."/>
            <person name="Lemieux S."/>
            <person name="Malavazi I."/>
            <person name="Orvis J."/>
            <person name="Roemer T."/>
            <person name="Ronning C.M."/>
            <person name="Sundaram J.P."/>
            <person name="Sutton G."/>
            <person name="Turner G."/>
            <person name="Venter J.C."/>
            <person name="White O.R."/>
            <person name="Whitty B.R."/>
            <person name="Youngman P."/>
            <person name="Wolfe K.H."/>
            <person name="Goldman G.H."/>
            <person name="Wortman J.R."/>
            <person name="Jiang B."/>
            <person name="Denning D.W."/>
            <person name="Nierman W.C."/>
        </authorList>
    </citation>
    <scope>NUCLEOTIDE SEQUENCE [LARGE SCALE GENOMIC DNA]</scope>
    <source>
        <strain evidence="7">ATCC 1007 / CBS 513.65 / DSM 816 / NCTC 3887 / NRRL 1</strain>
    </source>
</reference>
<evidence type="ECO:0000256" key="1">
    <source>
        <dbReference type="ARBA" id="ARBA00022450"/>
    </source>
</evidence>
<proteinExistence type="predicted"/>
<dbReference type="PANTHER" id="PTHR43775:SF20">
    <property type="entry name" value="HYBRID PKS-NRPS SYNTHETASE APDA"/>
    <property type="match status" value="1"/>
</dbReference>